<evidence type="ECO:0000256" key="1">
    <source>
        <dbReference type="ARBA" id="ARBA00001936"/>
    </source>
</evidence>
<evidence type="ECO:0000256" key="5">
    <source>
        <dbReference type="ARBA" id="ARBA00022842"/>
    </source>
</evidence>
<keyword evidence="4" id="KW-0378">Hydrolase</keyword>
<dbReference type="InterPro" id="IPR015797">
    <property type="entry name" value="NUDIX_hydrolase-like_dom_sf"/>
</dbReference>
<comment type="caution">
    <text evidence="8">The sequence shown here is derived from an EMBL/GenBank/DDBJ whole genome shotgun (WGS) entry which is preliminary data.</text>
</comment>
<dbReference type="PROSITE" id="PS51462">
    <property type="entry name" value="NUDIX"/>
    <property type="match status" value="1"/>
</dbReference>
<dbReference type="PANTHER" id="PTHR12992:SF11">
    <property type="entry name" value="MITOCHONDRIAL COENZYME A DIPHOSPHATASE NUDT8"/>
    <property type="match status" value="1"/>
</dbReference>
<evidence type="ECO:0000256" key="2">
    <source>
        <dbReference type="ARBA" id="ARBA00001946"/>
    </source>
</evidence>
<accession>A0A0A0EZZ4</accession>
<evidence type="ECO:0000256" key="3">
    <source>
        <dbReference type="ARBA" id="ARBA00022723"/>
    </source>
</evidence>
<dbReference type="Pfam" id="PF00293">
    <property type="entry name" value="NUDIX"/>
    <property type="match status" value="1"/>
</dbReference>
<proteinExistence type="predicted"/>
<gene>
    <name evidence="8" type="ORF">N800_10915</name>
</gene>
<evidence type="ECO:0000313" key="9">
    <source>
        <dbReference type="Proteomes" id="UP000029998"/>
    </source>
</evidence>
<evidence type="ECO:0000256" key="4">
    <source>
        <dbReference type="ARBA" id="ARBA00022801"/>
    </source>
</evidence>
<dbReference type="STRING" id="1385517.N800_10915"/>
<evidence type="ECO:0000256" key="6">
    <source>
        <dbReference type="ARBA" id="ARBA00023211"/>
    </source>
</evidence>
<keyword evidence="6" id="KW-0464">Manganese</keyword>
<keyword evidence="5" id="KW-0460">Magnesium</keyword>
<dbReference type="InterPro" id="IPR000086">
    <property type="entry name" value="NUDIX_hydrolase_dom"/>
</dbReference>
<keyword evidence="9" id="KW-1185">Reference proteome</keyword>
<comment type="cofactor">
    <cofactor evidence="2">
        <name>Mg(2+)</name>
        <dbReference type="ChEBI" id="CHEBI:18420"/>
    </cofactor>
</comment>
<dbReference type="eggNOG" id="COG0494">
    <property type="taxonomic scope" value="Bacteria"/>
</dbReference>
<reference evidence="8 9" key="1">
    <citation type="submission" date="2013-08" db="EMBL/GenBank/DDBJ databases">
        <title>Genome sequencing of Lysobacter.</title>
        <authorList>
            <person name="Zhang S."/>
            <person name="Wang G."/>
        </authorList>
    </citation>
    <scope>NUCLEOTIDE SEQUENCE [LARGE SCALE GENOMIC DNA]</scope>
    <source>
        <strain evidence="8 9">GH1-9</strain>
    </source>
</reference>
<protein>
    <recommendedName>
        <fullName evidence="7">Nudix hydrolase domain-containing protein</fullName>
    </recommendedName>
</protein>
<evidence type="ECO:0000313" key="8">
    <source>
        <dbReference type="EMBL" id="KGM56114.1"/>
    </source>
</evidence>
<feature type="domain" description="Nudix hydrolase" evidence="7">
    <location>
        <begin position="42"/>
        <end position="176"/>
    </location>
</feature>
<dbReference type="PANTHER" id="PTHR12992">
    <property type="entry name" value="NUDIX HYDROLASE"/>
    <property type="match status" value="1"/>
</dbReference>
<dbReference type="EMBL" id="AVPU01000002">
    <property type="protein sequence ID" value="KGM56114.1"/>
    <property type="molecule type" value="Genomic_DNA"/>
</dbReference>
<dbReference type="Proteomes" id="UP000029998">
    <property type="component" value="Unassembled WGS sequence"/>
</dbReference>
<comment type="cofactor">
    <cofactor evidence="1">
        <name>Mn(2+)</name>
        <dbReference type="ChEBI" id="CHEBI:29035"/>
    </cofactor>
</comment>
<dbReference type="GO" id="GO:0010945">
    <property type="term" value="F:coenzyme A diphosphatase activity"/>
    <property type="evidence" value="ECO:0007669"/>
    <property type="project" value="InterPro"/>
</dbReference>
<keyword evidence="3" id="KW-0479">Metal-binding</keyword>
<organism evidence="8 9">
    <name type="scientific">Lysobacter daejeonensis GH1-9</name>
    <dbReference type="NCBI Taxonomy" id="1385517"/>
    <lineage>
        <taxon>Bacteria</taxon>
        <taxon>Pseudomonadati</taxon>
        <taxon>Pseudomonadota</taxon>
        <taxon>Gammaproteobacteria</taxon>
        <taxon>Lysobacterales</taxon>
        <taxon>Lysobacteraceae</taxon>
        <taxon>Aerolutibacter</taxon>
    </lineage>
</organism>
<dbReference type="GO" id="GO:0046872">
    <property type="term" value="F:metal ion binding"/>
    <property type="evidence" value="ECO:0007669"/>
    <property type="project" value="UniProtKB-KW"/>
</dbReference>
<sequence>MNPRVLALGRLDRALHALAAPPQMHAWNLEEMHGLLDPAAALKEAAVLVGLVERPEGAQVLLTRRTDILRHHAGQVSFPGGRLEPEDSGPIGAALRETREEIGVGPDLVTPLGFLDPLATVTGFRVMPVVARVAPSYEALPEPGEVAEVFEVPLEFLMAPDNLIAREVEFQGRPRRILEFIERSDSRRRIWGVTASILYNLRERLVTVTD</sequence>
<dbReference type="InterPro" id="IPR045121">
    <property type="entry name" value="CoAse"/>
</dbReference>
<name>A0A0A0EZZ4_9GAMM</name>
<dbReference type="SUPFAM" id="SSF55811">
    <property type="entry name" value="Nudix"/>
    <property type="match status" value="1"/>
</dbReference>
<dbReference type="Gene3D" id="3.90.79.10">
    <property type="entry name" value="Nucleoside Triphosphate Pyrophosphohydrolase"/>
    <property type="match status" value="1"/>
</dbReference>
<dbReference type="CDD" id="cd03426">
    <property type="entry name" value="NUDIX_CoAse_Nudt7"/>
    <property type="match status" value="1"/>
</dbReference>
<dbReference type="AlphaFoldDB" id="A0A0A0EZZ4"/>
<evidence type="ECO:0000259" key="7">
    <source>
        <dbReference type="PROSITE" id="PS51462"/>
    </source>
</evidence>